<evidence type="ECO:0000256" key="5">
    <source>
        <dbReference type="ARBA" id="ARBA00023136"/>
    </source>
</evidence>
<evidence type="ECO:0000256" key="1">
    <source>
        <dbReference type="ARBA" id="ARBA00004141"/>
    </source>
</evidence>
<dbReference type="PANTHER" id="PTHR45649:SF26">
    <property type="entry name" value="OS04G0435100 PROTEIN"/>
    <property type="match status" value="1"/>
</dbReference>
<dbReference type="AlphaFoldDB" id="A0A3G9J583"/>
<dbReference type="GO" id="GO:0022857">
    <property type="term" value="F:transmembrane transporter activity"/>
    <property type="evidence" value="ECO:0007669"/>
    <property type="project" value="InterPro"/>
</dbReference>
<evidence type="ECO:0000256" key="2">
    <source>
        <dbReference type="ARBA" id="ARBA00022448"/>
    </source>
</evidence>
<sequence>MFGLLFGLISFVVICVLSILFARIAEQKVKQSLHQTLGHHSNYVRFMRDKHDLNKIGFAQQLMRRMEGFSSFGSSFSSLSVIGGAIFLIGPSVEAGGTLVIGVGWPILAFFGLMTACSVAALTSAFPTAGSCNDGVVASGRRRIGIVSGWFHFSGNILLLVLTNVLLASWLNSVAFAAFGYPAKAWVFYIGLIVLFVTQLLASGRGARWMGWFFSTAAWLQAIMTLAAVVTLSIFAWPGLYPIELLYTPESLFNNFDIGFQDHSSLLLGMLLLQRMFLGFDHAGQLAEETIDPRITVPWSIYFSVVYTFIFGTVLFTVMLLHYPVGTEVFFSYEGITSWFLKFWEIGGRAVLALVTFIIAIIGWSSGISAMTSASRTLFAMARNDAVPFARIFAVVSERSRSPQQAILFVTLLAGGIAIFSQQVGWKLTDKTTLIQWVAAIIVILHLAYVIPIGLKLVRSLKGSLKLHSGPWHLGRLGGVIDTISTAWLVLSAACVLWFIVPELLVGLGAFTVILLLYAELNHRHLLKRGPYRIVGSTRLSKKSLEELVRIERKFPQL</sequence>
<comment type="subcellular location">
    <subcellularLocation>
        <location evidence="1">Membrane</location>
        <topology evidence="1">Multi-pass membrane protein</topology>
    </subcellularLocation>
</comment>
<reference evidence="6 7" key="1">
    <citation type="submission" date="2018-11" db="EMBL/GenBank/DDBJ databases">
        <title>Complete genome sequence of Paenibacillus baekrokdamisoli strain KCTC 33723.</title>
        <authorList>
            <person name="Kang S.W."/>
            <person name="Lee K.C."/>
            <person name="Kim K.K."/>
            <person name="Kim J.S."/>
            <person name="Kim D.S."/>
            <person name="Ko S.H."/>
            <person name="Yang S.H."/>
            <person name="Lee J.S."/>
        </authorList>
    </citation>
    <scope>NUCLEOTIDE SEQUENCE [LARGE SCALE GENOMIC DNA]</scope>
    <source>
        <strain evidence="6 7">KCTC 33723</strain>
    </source>
</reference>
<accession>A0A3G9J583</accession>
<dbReference type="GO" id="GO:0016020">
    <property type="term" value="C:membrane"/>
    <property type="evidence" value="ECO:0007669"/>
    <property type="project" value="UniProtKB-SubCell"/>
</dbReference>
<dbReference type="EMBL" id="AP019308">
    <property type="protein sequence ID" value="BBH19933.1"/>
    <property type="molecule type" value="Genomic_DNA"/>
</dbReference>
<dbReference type="Pfam" id="PF13520">
    <property type="entry name" value="AA_permease_2"/>
    <property type="match status" value="1"/>
</dbReference>
<keyword evidence="2" id="KW-0813">Transport</keyword>
<keyword evidence="3" id="KW-0812">Transmembrane</keyword>
<keyword evidence="4" id="KW-1133">Transmembrane helix</keyword>
<dbReference type="RefSeq" id="WP_164522691.1">
    <property type="nucleotide sequence ID" value="NZ_AP019308.1"/>
</dbReference>
<evidence type="ECO:0000256" key="3">
    <source>
        <dbReference type="ARBA" id="ARBA00022692"/>
    </source>
</evidence>
<keyword evidence="7" id="KW-1185">Reference proteome</keyword>
<dbReference type="Gene3D" id="1.20.1740.10">
    <property type="entry name" value="Amino acid/polyamine transporter I"/>
    <property type="match status" value="1"/>
</dbReference>
<proteinExistence type="predicted"/>
<gene>
    <name evidence="6" type="ORF">Back11_12780</name>
</gene>
<dbReference type="InterPro" id="IPR002293">
    <property type="entry name" value="AA/rel_permease1"/>
</dbReference>
<keyword evidence="5" id="KW-0472">Membrane</keyword>
<name>A0A3G9J583_9BACL</name>
<dbReference type="PIRSF" id="PIRSF006060">
    <property type="entry name" value="AA_transporter"/>
    <property type="match status" value="1"/>
</dbReference>
<organism evidence="6 7">
    <name type="scientific">Paenibacillus baekrokdamisoli</name>
    <dbReference type="NCBI Taxonomy" id="1712516"/>
    <lineage>
        <taxon>Bacteria</taxon>
        <taxon>Bacillati</taxon>
        <taxon>Bacillota</taxon>
        <taxon>Bacilli</taxon>
        <taxon>Bacillales</taxon>
        <taxon>Paenibacillaceae</taxon>
        <taxon>Paenibacillus</taxon>
    </lineage>
</organism>
<evidence type="ECO:0000256" key="4">
    <source>
        <dbReference type="ARBA" id="ARBA00022989"/>
    </source>
</evidence>
<evidence type="ECO:0000313" key="6">
    <source>
        <dbReference type="EMBL" id="BBH19933.1"/>
    </source>
</evidence>
<evidence type="ECO:0000313" key="7">
    <source>
        <dbReference type="Proteomes" id="UP000275368"/>
    </source>
</evidence>
<dbReference type="PANTHER" id="PTHR45649">
    <property type="entry name" value="AMINO-ACID PERMEASE BAT1"/>
    <property type="match status" value="1"/>
</dbReference>
<protein>
    <submittedName>
        <fullName evidence="6">Amino acid permease</fullName>
    </submittedName>
</protein>
<dbReference type="Proteomes" id="UP000275368">
    <property type="component" value="Chromosome"/>
</dbReference>
<dbReference type="KEGG" id="pbk:Back11_12780"/>